<reference evidence="1" key="1">
    <citation type="submission" date="2018-02" db="EMBL/GenBank/DDBJ databases">
        <authorList>
            <person name="Cohen D.B."/>
            <person name="Kent A.D."/>
        </authorList>
    </citation>
    <scope>NUCLEOTIDE SEQUENCE</scope>
</reference>
<organism evidence="1">
    <name type="scientific">Fagus sylvatica</name>
    <name type="common">Beechnut</name>
    <dbReference type="NCBI Taxonomy" id="28930"/>
    <lineage>
        <taxon>Eukaryota</taxon>
        <taxon>Viridiplantae</taxon>
        <taxon>Streptophyta</taxon>
        <taxon>Embryophyta</taxon>
        <taxon>Tracheophyta</taxon>
        <taxon>Spermatophyta</taxon>
        <taxon>Magnoliopsida</taxon>
        <taxon>eudicotyledons</taxon>
        <taxon>Gunneridae</taxon>
        <taxon>Pentapetalae</taxon>
        <taxon>rosids</taxon>
        <taxon>fabids</taxon>
        <taxon>Fagales</taxon>
        <taxon>Fagaceae</taxon>
        <taxon>Fagus</taxon>
    </lineage>
</organism>
<gene>
    <name evidence="1" type="ORF">FSB_LOCUS18630</name>
</gene>
<dbReference type="InterPro" id="IPR029058">
    <property type="entry name" value="AB_hydrolase_fold"/>
</dbReference>
<dbReference type="EMBL" id="OIVN01001174">
    <property type="protein sequence ID" value="SPC90748.1"/>
    <property type="molecule type" value="Genomic_DNA"/>
</dbReference>
<dbReference type="AlphaFoldDB" id="A0A2N9FU22"/>
<dbReference type="SUPFAM" id="SSF53474">
    <property type="entry name" value="alpha/beta-Hydrolases"/>
    <property type="match status" value="1"/>
</dbReference>
<sequence>MIRNKLDIYNLSGPTHLTAIDWNNADHRRSIVASLVQGVYVLEQDRQHSLRQEAKAVAPPCLNQSITVTILQDSPPKYVIAFRGNVLESYDTCIRDLKLDIEYYFNILHWDSRFELAIKKVEEMVRLAGSSANVWLAGHSLGLATLEISEHEPEDLHLLPSAHMFTNRGQLPASRRAHGIEQWWNPDTHCHPMVYQFKE</sequence>
<dbReference type="PANTHER" id="PTHR31479:SF2">
    <property type="entry name" value="ALPHA_BETA-HYDROLASES SUPERFAMILY PROTEIN"/>
    <property type="match status" value="1"/>
</dbReference>
<protein>
    <recommendedName>
        <fullName evidence="2">Fungal lipase-like domain-containing protein</fullName>
    </recommendedName>
</protein>
<name>A0A2N9FU22_FAGSY</name>
<evidence type="ECO:0000313" key="1">
    <source>
        <dbReference type="EMBL" id="SPC90748.1"/>
    </source>
</evidence>
<evidence type="ECO:0008006" key="2">
    <source>
        <dbReference type="Google" id="ProtNLM"/>
    </source>
</evidence>
<dbReference type="PANTHER" id="PTHR31479">
    <property type="entry name" value="ALPHA/BETA-HYDROLASES SUPERFAMILY PROTEIN"/>
    <property type="match status" value="1"/>
</dbReference>
<proteinExistence type="predicted"/>
<accession>A0A2N9FU22</accession>